<dbReference type="PANTHER" id="PTHR33164">
    <property type="entry name" value="TRANSCRIPTIONAL REGULATOR, MARR FAMILY"/>
    <property type="match status" value="1"/>
</dbReference>
<feature type="domain" description="HTH marR-type" evidence="4">
    <location>
        <begin position="18"/>
        <end position="150"/>
    </location>
</feature>
<gene>
    <name evidence="5" type="ORF">DQX05_01605</name>
</gene>
<evidence type="ECO:0000259" key="4">
    <source>
        <dbReference type="PROSITE" id="PS50995"/>
    </source>
</evidence>
<evidence type="ECO:0000256" key="1">
    <source>
        <dbReference type="ARBA" id="ARBA00023015"/>
    </source>
</evidence>
<comment type="caution">
    <text evidence="5">The sequence shown here is derived from an EMBL/GenBank/DDBJ whole genome shotgun (WGS) entry which is preliminary data.</text>
</comment>
<dbReference type="GO" id="GO:0006950">
    <property type="term" value="P:response to stress"/>
    <property type="evidence" value="ECO:0007669"/>
    <property type="project" value="TreeGrafter"/>
</dbReference>
<dbReference type="OrthoDB" id="9799747at2"/>
<dbReference type="Pfam" id="PF01047">
    <property type="entry name" value="MarR"/>
    <property type="match status" value="1"/>
</dbReference>
<keyword evidence="1" id="KW-0805">Transcription regulation</keyword>
<keyword evidence="3" id="KW-0804">Transcription</keyword>
<dbReference type="GO" id="GO:0003677">
    <property type="term" value="F:DNA binding"/>
    <property type="evidence" value="ECO:0007669"/>
    <property type="project" value="UniProtKB-KW"/>
</dbReference>
<dbReference type="PANTHER" id="PTHR33164:SF56">
    <property type="entry name" value="HTH-TYPE TRANSCRIPTIONAL REGULATOR MHQR"/>
    <property type="match status" value="1"/>
</dbReference>
<dbReference type="RefSeq" id="WP_119790286.1">
    <property type="nucleotide sequence ID" value="NZ_QYZD01000001.1"/>
</dbReference>
<dbReference type="AlphaFoldDB" id="A0A3A3GN90"/>
<sequence length="159" mass="17769">MSEKDRLGGSGAASVDQSLKLFVVLSRASKSLMDFAQQDMKRYQLNPSEFAVLELLHHKGPTPIQQIGGRVLLASGTMTYVVDKLEKKGYLKRCPCAQDRRVIYAELTEQGAALMQDIFPKHAQALHQLMEVLPAEEQEQLTSLLKKLGRHIAQVNTNH</sequence>
<dbReference type="InterPro" id="IPR036388">
    <property type="entry name" value="WH-like_DNA-bd_sf"/>
</dbReference>
<dbReference type="EMBL" id="QYZD01000001">
    <property type="protein sequence ID" value="RJG26750.1"/>
    <property type="molecule type" value="Genomic_DNA"/>
</dbReference>
<accession>A0A3A3GN90</accession>
<dbReference type="Proteomes" id="UP000266177">
    <property type="component" value="Unassembled WGS sequence"/>
</dbReference>
<dbReference type="Gene3D" id="1.10.10.10">
    <property type="entry name" value="Winged helix-like DNA-binding domain superfamily/Winged helix DNA-binding domain"/>
    <property type="match status" value="1"/>
</dbReference>
<evidence type="ECO:0000256" key="3">
    <source>
        <dbReference type="ARBA" id="ARBA00023163"/>
    </source>
</evidence>
<dbReference type="InterPro" id="IPR023187">
    <property type="entry name" value="Tscrpt_reg_MarR-type_CS"/>
</dbReference>
<proteinExistence type="predicted"/>
<name>A0A3A3GN90_PANTH</name>
<dbReference type="PRINTS" id="PR00598">
    <property type="entry name" value="HTHMARR"/>
</dbReference>
<evidence type="ECO:0000313" key="6">
    <source>
        <dbReference type="Proteomes" id="UP000266177"/>
    </source>
</evidence>
<dbReference type="PROSITE" id="PS01117">
    <property type="entry name" value="HTH_MARR_1"/>
    <property type="match status" value="1"/>
</dbReference>
<evidence type="ECO:0000256" key="2">
    <source>
        <dbReference type="ARBA" id="ARBA00023125"/>
    </source>
</evidence>
<organism evidence="5 6">
    <name type="scientific">Paenibacillus thiaminolyticus</name>
    <name type="common">Bacillus thiaminolyticus</name>
    <dbReference type="NCBI Taxonomy" id="49283"/>
    <lineage>
        <taxon>Bacteria</taxon>
        <taxon>Bacillati</taxon>
        <taxon>Bacillota</taxon>
        <taxon>Bacilli</taxon>
        <taxon>Bacillales</taxon>
        <taxon>Paenibacillaceae</taxon>
        <taxon>Paenibacillus</taxon>
    </lineage>
</organism>
<dbReference type="InterPro" id="IPR036390">
    <property type="entry name" value="WH_DNA-bd_sf"/>
</dbReference>
<reference evidence="5 6" key="1">
    <citation type="submission" date="2018-09" db="EMBL/GenBank/DDBJ databases">
        <title>Paenibacillus SK2017-BO5.</title>
        <authorList>
            <person name="Piskunova J.V."/>
            <person name="Dubiley S.A."/>
            <person name="Severinov K.V."/>
        </authorList>
    </citation>
    <scope>NUCLEOTIDE SEQUENCE [LARGE SCALE GENOMIC DNA]</scope>
    <source>
        <strain evidence="5 6">BO5</strain>
    </source>
</reference>
<keyword evidence="2" id="KW-0238">DNA-binding</keyword>
<dbReference type="GO" id="GO:0003700">
    <property type="term" value="F:DNA-binding transcription factor activity"/>
    <property type="evidence" value="ECO:0007669"/>
    <property type="project" value="InterPro"/>
</dbReference>
<evidence type="ECO:0000313" key="5">
    <source>
        <dbReference type="EMBL" id="RJG26750.1"/>
    </source>
</evidence>
<protein>
    <submittedName>
        <fullName evidence="5">MarR family transcriptional regulator</fullName>
    </submittedName>
</protein>
<dbReference type="SMART" id="SM00347">
    <property type="entry name" value="HTH_MARR"/>
    <property type="match status" value="1"/>
</dbReference>
<dbReference type="InterPro" id="IPR039422">
    <property type="entry name" value="MarR/SlyA-like"/>
</dbReference>
<dbReference type="InterPro" id="IPR000835">
    <property type="entry name" value="HTH_MarR-typ"/>
</dbReference>
<dbReference type="PROSITE" id="PS50995">
    <property type="entry name" value="HTH_MARR_2"/>
    <property type="match status" value="1"/>
</dbReference>
<dbReference type="SUPFAM" id="SSF46785">
    <property type="entry name" value="Winged helix' DNA-binding domain"/>
    <property type="match status" value="1"/>
</dbReference>